<dbReference type="CDD" id="cd00146">
    <property type="entry name" value="PKD"/>
    <property type="match status" value="1"/>
</dbReference>
<dbReference type="InterPro" id="IPR026341">
    <property type="entry name" value="T9SS_type_B"/>
</dbReference>
<evidence type="ECO:0000313" key="3">
    <source>
        <dbReference type="Proteomes" id="UP000053091"/>
    </source>
</evidence>
<dbReference type="SUPFAM" id="SSF63825">
    <property type="entry name" value="YWTD domain"/>
    <property type="match status" value="1"/>
</dbReference>
<dbReference type="Pfam" id="PF13585">
    <property type="entry name" value="CHU_C"/>
    <property type="match status" value="1"/>
</dbReference>
<proteinExistence type="predicted"/>
<sequence>MGKSSAIVKQFYMKRLLILGLCIISLSVSAQREADNWIFGWSSWISFSSGSPAYVPAPNGLFSFYGSTSLSDSAGNLLFYSDGIELFNRNYDLMLNSDGLMAAAFATNPCIAFPKPGDPGKFYFFTVGGRSGTTNRAGSEYSVIDMALDGGLGGIIEGQKNIPLIAADSTYETIQGVKHGSRDAYWVILRNHRSPNKFLSYLVDQSGVNQTPVVSNCILNFPAEGNQSEYMKISADGKYLVFADRNGTAGHQGMTEIYRFNNVTGQLTPVLLFNRGSQSVQGIEFSANSDYLYMSEGIYRPSVALHERWIAQYEMSKAADLTQFMDAKVVMVRDSSVFGYGNLLLANNGKIYFAQSEDNGTSINGYLSAINNPSAKGEACNIELMVVETFNPWEGLPTFISSFMAEFEWAGSCEGDTIKFDSRFSPAPVSWLWNFGDPASGAANTSTDADPWHIYTTPGEYEVSVTVVFPNGTQHTSTRSVHIFGLPVFSLGDTIKICAGGNTVLTPGPGYASYLWSNGSFSPQITVNTPGEYWVEVRNEGDCAFTDTVQVVHHPSAVLITDNLVVSPTTCGGQTGAITGLGINGQAPFTYNWTEIISGNPAGQTPNLYNLGVGVYQLTFTDGNGCNMPATNFEIRDVGNLLIDTVTNTNALCNEANAEIFVIAVSGLGSRIQYFIRRENDTLTQWHNGLFTGLAPGIYYAWASDSTGCTSVYGQPVMVTSPDGPEITDHLMLPATAGQSDGTIILTAQSAAGDTIYYTVNGITQINDGYFDDLPAGDYLCEVTDENGCSTYISITITTLEIVYLNAIVGDGSACSGNPAFSPLYVSNFNGVRSFKVTLDYNPAIMECLGYTDVHGQLQAGMQPYLIPEAGKIIIEWSGSGVVSLPDNAKILDLVFEAGPEGASELRWDAAPGVNLFLDNNGLSIPVDYTNGNMVVTSAPGLAESYVTAICEGSSFTYTLEISGGTGEMTYQWKAPSGETSAQAGLTVTNATIDNAGTYALIVTDALGCSDSTLLTLQVMPNPRDWFLQDTILFENEYLLAGPAGYASYLWSTGDTLPEITVNTEGLYTLQLTTHDLCAGADSTYLKMPEAESPFLVPNAFTPNNDGLNDTFRPVVDYERVRQFSMVIYNRWGQLIFETTNPAEGWNGKDAPAGVYSWVISYSDMAGKVVKMRGSVALVK</sequence>
<dbReference type="Gene3D" id="2.60.40.680">
    <property type="match status" value="1"/>
</dbReference>
<dbReference type="SUPFAM" id="SSF49299">
    <property type="entry name" value="PKD domain"/>
    <property type="match status" value="1"/>
</dbReference>
<dbReference type="InterPro" id="IPR035986">
    <property type="entry name" value="PKD_dom_sf"/>
</dbReference>
<protein>
    <submittedName>
        <fullName evidence="2">Protein containing gliding motility-associated C-terminal domain</fullName>
    </submittedName>
</protein>
<dbReference type="STRING" id="1678841.TBC1_11988"/>
<name>A0A0S7C112_9BACT</name>
<dbReference type="InterPro" id="IPR008965">
    <property type="entry name" value="CBM2/CBM3_carb-bd_dom_sf"/>
</dbReference>
<dbReference type="EMBL" id="DF968182">
    <property type="protein sequence ID" value="GAP42848.1"/>
    <property type="molecule type" value="Genomic_DNA"/>
</dbReference>
<feature type="domain" description="PKD" evidence="1">
    <location>
        <begin position="417"/>
        <end position="483"/>
    </location>
</feature>
<dbReference type="SMART" id="SM00089">
    <property type="entry name" value="PKD"/>
    <property type="match status" value="2"/>
</dbReference>
<reference evidence="2" key="1">
    <citation type="journal article" date="2015" name="Genome Announc.">
        <title>Draft Genome Sequence of Bacteroidales Strain TBC1, a Novel Isolate from a Methanogenic Wastewater Treatment System.</title>
        <authorList>
            <person name="Tourlousse D.M."/>
            <person name="Matsuura N."/>
            <person name="Sun L."/>
            <person name="Toyonaga M."/>
            <person name="Kuroda K."/>
            <person name="Ohashi A."/>
            <person name="Cruz R."/>
            <person name="Yamaguchi T."/>
            <person name="Sekiguchi Y."/>
        </authorList>
    </citation>
    <scope>NUCLEOTIDE SEQUENCE [LARGE SCALE GENOMIC DNA]</scope>
    <source>
        <strain evidence="2">TBC1</strain>
    </source>
</reference>
<dbReference type="SUPFAM" id="SSF49384">
    <property type="entry name" value="Carbohydrate-binding domain"/>
    <property type="match status" value="1"/>
</dbReference>
<dbReference type="Pfam" id="PF18911">
    <property type="entry name" value="PKD_4"/>
    <property type="match status" value="1"/>
</dbReference>
<dbReference type="Proteomes" id="UP000053091">
    <property type="component" value="Unassembled WGS sequence"/>
</dbReference>
<dbReference type="AlphaFoldDB" id="A0A0S7C112"/>
<dbReference type="InterPro" id="IPR000601">
    <property type="entry name" value="PKD_dom"/>
</dbReference>
<dbReference type="InterPro" id="IPR022409">
    <property type="entry name" value="PKD/Chitinase_dom"/>
</dbReference>
<evidence type="ECO:0000259" key="1">
    <source>
        <dbReference type="PROSITE" id="PS50093"/>
    </source>
</evidence>
<dbReference type="NCBIfam" id="TIGR04131">
    <property type="entry name" value="Bac_Flav_CTERM"/>
    <property type="match status" value="1"/>
</dbReference>
<dbReference type="GO" id="GO:0030246">
    <property type="term" value="F:carbohydrate binding"/>
    <property type="evidence" value="ECO:0007669"/>
    <property type="project" value="InterPro"/>
</dbReference>
<dbReference type="PROSITE" id="PS50093">
    <property type="entry name" value="PKD"/>
    <property type="match status" value="1"/>
</dbReference>
<gene>
    <name evidence="2" type="ORF">TBC1_11988</name>
</gene>
<accession>A0A0S7C112</accession>
<dbReference type="PATRIC" id="fig|1678841.3.peg.1117"/>
<dbReference type="Gene3D" id="2.60.40.10">
    <property type="entry name" value="Immunoglobulins"/>
    <property type="match status" value="2"/>
</dbReference>
<keyword evidence="3" id="KW-1185">Reference proteome</keyword>
<evidence type="ECO:0000313" key="2">
    <source>
        <dbReference type="EMBL" id="GAP42848.1"/>
    </source>
</evidence>
<organism evidence="2">
    <name type="scientific">Lentimicrobium saccharophilum</name>
    <dbReference type="NCBI Taxonomy" id="1678841"/>
    <lineage>
        <taxon>Bacteria</taxon>
        <taxon>Pseudomonadati</taxon>
        <taxon>Bacteroidota</taxon>
        <taxon>Bacteroidia</taxon>
        <taxon>Bacteroidales</taxon>
        <taxon>Lentimicrobiaceae</taxon>
        <taxon>Lentimicrobium</taxon>
    </lineage>
</organism>
<dbReference type="InterPro" id="IPR013783">
    <property type="entry name" value="Ig-like_fold"/>
</dbReference>